<keyword evidence="4 9" id="KW-1133">Transmembrane helix</keyword>
<evidence type="ECO:0000313" key="11">
    <source>
        <dbReference type="Proteomes" id="UP000887574"/>
    </source>
</evidence>
<keyword evidence="2" id="KW-1003">Cell membrane</keyword>
<dbReference type="PANTHER" id="PTHR24229:SF40">
    <property type="entry name" value="ALLATOSTATIN C RECEPTOR 1-RELATED"/>
    <property type="match status" value="1"/>
</dbReference>
<evidence type="ECO:0000256" key="1">
    <source>
        <dbReference type="ARBA" id="ARBA00004651"/>
    </source>
</evidence>
<dbReference type="PROSITE" id="PS50262">
    <property type="entry name" value="G_PROTEIN_RECEP_F1_2"/>
    <property type="match status" value="1"/>
</dbReference>
<evidence type="ECO:0000256" key="5">
    <source>
        <dbReference type="ARBA" id="ARBA00023040"/>
    </source>
</evidence>
<evidence type="ECO:0000256" key="9">
    <source>
        <dbReference type="SAM" id="Phobius"/>
    </source>
</evidence>
<evidence type="ECO:0000256" key="2">
    <source>
        <dbReference type="ARBA" id="ARBA00022475"/>
    </source>
</evidence>
<evidence type="ECO:0000256" key="7">
    <source>
        <dbReference type="ARBA" id="ARBA00023170"/>
    </source>
</evidence>
<organism evidence="11 12">
    <name type="scientific">Ditylenchus dipsaci</name>
    <dbReference type="NCBI Taxonomy" id="166011"/>
    <lineage>
        <taxon>Eukaryota</taxon>
        <taxon>Metazoa</taxon>
        <taxon>Ecdysozoa</taxon>
        <taxon>Nematoda</taxon>
        <taxon>Chromadorea</taxon>
        <taxon>Rhabditida</taxon>
        <taxon>Tylenchina</taxon>
        <taxon>Tylenchomorpha</taxon>
        <taxon>Sphaerularioidea</taxon>
        <taxon>Anguinidae</taxon>
        <taxon>Anguininae</taxon>
        <taxon>Ditylenchus</taxon>
    </lineage>
</organism>
<dbReference type="GO" id="GO:0004930">
    <property type="term" value="F:G protein-coupled receptor activity"/>
    <property type="evidence" value="ECO:0007669"/>
    <property type="project" value="UniProtKB-KW"/>
</dbReference>
<dbReference type="Proteomes" id="UP000887574">
    <property type="component" value="Unplaced"/>
</dbReference>
<evidence type="ECO:0000256" key="3">
    <source>
        <dbReference type="ARBA" id="ARBA00022692"/>
    </source>
</evidence>
<dbReference type="AlphaFoldDB" id="A0A915DQL5"/>
<feature type="transmembrane region" description="Helical" evidence="9">
    <location>
        <begin position="12"/>
        <end position="36"/>
    </location>
</feature>
<comment type="subcellular location">
    <subcellularLocation>
        <location evidence="1">Cell membrane</location>
        <topology evidence="1">Multi-pass membrane protein</topology>
    </subcellularLocation>
</comment>
<evidence type="ECO:0000256" key="6">
    <source>
        <dbReference type="ARBA" id="ARBA00023136"/>
    </source>
</evidence>
<dbReference type="InterPro" id="IPR017452">
    <property type="entry name" value="GPCR_Rhodpsn_7TM"/>
</dbReference>
<accession>A0A915DQL5</accession>
<reference evidence="12" key="1">
    <citation type="submission" date="2022-11" db="UniProtKB">
        <authorList>
            <consortium name="WormBaseParasite"/>
        </authorList>
    </citation>
    <scope>IDENTIFICATION</scope>
</reference>
<keyword evidence="8" id="KW-0807">Transducer</keyword>
<sequence>MRRLVSIPWSTSFGSLFVLLTTIGLIGNTIVIIAIAGDKKMRKSVMNMLLLNLAVADALNLITTTVEWTHTIVLGYPAWCSPACCALLPGIWSVSSCSLPY</sequence>
<dbReference type="InterPro" id="IPR000276">
    <property type="entry name" value="GPCR_Rhodpsn"/>
</dbReference>
<keyword evidence="5" id="KW-0297">G-protein coupled receptor</keyword>
<keyword evidence="3 9" id="KW-0812">Transmembrane</keyword>
<evidence type="ECO:0000259" key="10">
    <source>
        <dbReference type="PROSITE" id="PS50262"/>
    </source>
</evidence>
<dbReference type="Pfam" id="PF00001">
    <property type="entry name" value="7tm_1"/>
    <property type="match status" value="1"/>
</dbReference>
<dbReference type="WBParaSite" id="jg21879">
    <property type="protein sequence ID" value="jg21879"/>
    <property type="gene ID" value="jg21879"/>
</dbReference>
<dbReference type="SUPFAM" id="SSF81321">
    <property type="entry name" value="Family A G protein-coupled receptor-like"/>
    <property type="match status" value="1"/>
</dbReference>
<dbReference type="GO" id="GO:0005886">
    <property type="term" value="C:plasma membrane"/>
    <property type="evidence" value="ECO:0007669"/>
    <property type="project" value="UniProtKB-SubCell"/>
</dbReference>
<evidence type="ECO:0000256" key="4">
    <source>
        <dbReference type="ARBA" id="ARBA00022989"/>
    </source>
</evidence>
<dbReference type="PANTHER" id="PTHR24229">
    <property type="entry name" value="NEUROPEPTIDES RECEPTOR"/>
    <property type="match status" value="1"/>
</dbReference>
<name>A0A915DQL5_9BILA</name>
<protein>
    <submittedName>
        <fullName evidence="12">G-protein coupled receptors family 1 profile domain-containing protein</fullName>
    </submittedName>
</protein>
<proteinExistence type="predicted"/>
<evidence type="ECO:0000313" key="12">
    <source>
        <dbReference type="WBParaSite" id="jg21879"/>
    </source>
</evidence>
<evidence type="ECO:0000256" key="8">
    <source>
        <dbReference type="ARBA" id="ARBA00023224"/>
    </source>
</evidence>
<dbReference type="GO" id="GO:0042277">
    <property type="term" value="F:peptide binding"/>
    <property type="evidence" value="ECO:0007669"/>
    <property type="project" value="TreeGrafter"/>
</dbReference>
<dbReference type="PRINTS" id="PR00237">
    <property type="entry name" value="GPCRRHODOPSN"/>
</dbReference>
<keyword evidence="7" id="KW-0675">Receptor</keyword>
<keyword evidence="11" id="KW-1185">Reference proteome</keyword>
<dbReference type="CDD" id="cd00637">
    <property type="entry name" value="7tm_classA_rhodopsin-like"/>
    <property type="match status" value="1"/>
</dbReference>
<dbReference type="Gene3D" id="1.20.1070.10">
    <property type="entry name" value="Rhodopsin 7-helix transmembrane proteins"/>
    <property type="match status" value="1"/>
</dbReference>
<feature type="domain" description="G-protein coupled receptors family 1 profile" evidence="10">
    <location>
        <begin position="27"/>
        <end position="101"/>
    </location>
</feature>
<keyword evidence="6 9" id="KW-0472">Membrane</keyword>
<dbReference type="GO" id="GO:0043005">
    <property type="term" value="C:neuron projection"/>
    <property type="evidence" value="ECO:0007669"/>
    <property type="project" value="TreeGrafter"/>
</dbReference>